<dbReference type="InterPro" id="IPR050234">
    <property type="entry name" value="Nuclear_hormone_rcpt_NR1"/>
</dbReference>
<feature type="region of interest" description="Disordered" evidence="9">
    <location>
        <begin position="64"/>
        <end position="87"/>
    </location>
</feature>
<evidence type="ECO:0000313" key="11">
    <source>
        <dbReference type="EMBL" id="KAH9417433.1"/>
    </source>
</evidence>
<feature type="compositionally biased region" description="Acidic residues" evidence="9">
    <location>
        <begin position="1249"/>
        <end position="1260"/>
    </location>
</feature>
<evidence type="ECO:0000256" key="1">
    <source>
        <dbReference type="ARBA" id="ARBA00008092"/>
    </source>
</evidence>
<feature type="region of interest" description="Disordered" evidence="9">
    <location>
        <begin position="1053"/>
        <end position="1078"/>
    </location>
</feature>
<reference evidence="11 12" key="2">
    <citation type="journal article" date="2022" name="Mol. Biol. Evol.">
        <title>Comparative Genomics Reveals Insights into the Divergent Evolution of Astigmatic Mites and Household Pest Adaptations.</title>
        <authorList>
            <person name="Xiong Q."/>
            <person name="Wan A.T."/>
            <person name="Liu X."/>
            <person name="Fung C.S."/>
            <person name="Xiao X."/>
            <person name="Malainual N."/>
            <person name="Hou J."/>
            <person name="Wang L."/>
            <person name="Wang M."/>
            <person name="Yang K.Y."/>
            <person name="Cui Y."/>
            <person name="Leung E.L."/>
            <person name="Nong W."/>
            <person name="Shin S.K."/>
            <person name="Au S.W."/>
            <person name="Jeong K.Y."/>
            <person name="Chew F.T."/>
            <person name="Hui J.H."/>
            <person name="Leung T.F."/>
            <person name="Tungtrongchitr A."/>
            <person name="Zhong N."/>
            <person name="Liu Z."/>
            <person name="Tsui S.K."/>
        </authorList>
    </citation>
    <scope>NUCLEOTIDE SEQUENCE [LARGE SCALE GENOMIC DNA]</scope>
    <source>
        <strain evidence="11">Derp</strain>
    </source>
</reference>
<dbReference type="PANTHER" id="PTHR24082:SF473">
    <property type="entry name" value="ECDYSONE-INDUCED PROTEIN 75B, ISOFORM B"/>
    <property type="match status" value="1"/>
</dbReference>
<dbReference type="EMBL" id="NJHN03000077">
    <property type="protein sequence ID" value="KAH9417433.1"/>
    <property type="molecule type" value="Genomic_DNA"/>
</dbReference>
<evidence type="ECO:0000256" key="2">
    <source>
        <dbReference type="ARBA" id="ARBA00022723"/>
    </source>
</evidence>
<evidence type="ECO:0000256" key="7">
    <source>
        <dbReference type="ARBA" id="ARBA00023163"/>
    </source>
</evidence>
<feature type="compositionally biased region" description="Low complexity" evidence="9">
    <location>
        <begin position="985"/>
        <end position="1010"/>
    </location>
</feature>
<keyword evidence="6" id="KW-0238">DNA-binding</keyword>
<dbReference type="Gene3D" id="1.10.565.10">
    <property type="entry name" value="Retinoid X Receptor"/>
    <property type="match status" value="1"/>
</dbReference>
<keyword evidence="4" id="KW-0862">Zinc</keyword>
<evidence type="ECO:0000256" key="8">
    <source>
        <dbReference type="ARBA" id="ARBA00023170"/>
    </source>
</evidence>
<feature type="region of interest" description="Disordered" evidence="9">
    <location>
        <begin position="1169"/>
        <end position="1206"/>
    </location>
</feature>
<comment type="caution">
    <text evidence="11">The sequence shown here is derived from an EMBL/GenBank/DDBJ whole genome shotgun (WGS) entry which is preliminary data.</text>
</comment>
<reference evidence="11 12" key="1">
    <citation type="journal article" date="2018" name="J. Allergy Clin. Immunol.">
        <title>High-quality assembly of Dermatophagoides pteronyssinus genome and transcriptome reveals a wide range of novel allergens.</title>
        <authorList>
            <person name="Liu X.Y."/>
            <person name="Yang K.Y."/>
            <person name="Wang M.Q."/>
            <person name="Kwok J.S."/>
            <person name="Zeng X."/>
            <person name="Yang Z."/>
            <person name="Xiao X.J."/>
            <person name="Lau C.P."/>
            <person name="Li Y."/>
            <person name="Huang Z.M."/>
            <person name="Ba J.G."/>
            <person name="Yim A.K."/>
            <person name="Ouyang C.Y."/>
            <person name="Ngai S.M."/>
            <person name="Chan T.F."/>
            <person name="Leung E.L."/>
            <person name="Liu L."/>
            <person name="Liu Z.G."/>
            <person name="Tsui S.K."/>
        </authorList>
    </citation>
    <scope>NUCLEOTIDE SEQUENCE [LARGE SCALE GENOMIC DNA]</scope>
    <source>
        <strain evidence="11">Derp</strain>
    </source>
</reference>
<feature type="region of interest" description="Disordered" evidence="9">
    <location>
        <begin position="623"/>
        <end position="682"/>
    </location>
</feature>
<feature type="region of interest" description="Disordered" evidence="9">
    <location>
        <begin position="876"/>
        <end position="896"/>
    </location>
</feature>
<feature type="compositionally biased region" description="Polar residues" evidence="9">
    <location>
        <begin position="176"/>
        <end position="193"/>
    </location>
</feature>
<name>A0ABQ8J4G3_DERPT</name>
<dbReference type="InterPro" id="IPR035500">
    <property type="entry name" value="NHR-like_dom_sf"/>
</dbReference>
<dbReference type="PRINTS" id="PR00398">
    <property type="entry name" value="STRDHORMONER"/>
</dbReference>
<feature type="region of interest" description="Disordered" evidence="9">
    <location>
        <begin position="702"/>
        <end position="765"/>
    </location>
</feature>
<sequence length="1319" mass="143633">MLSTSAYCMASSSSSNDGYGNNNKMPTTTNNNNNSSSTLQRILLNGSTTNSSILNHQYHHHQNEFHSFIPPPPPPLPPPPQSSSSLSSISVPAFLSTLLQQPIGNNGDGSIIDYNRLSSLTNSNNSNIHSKYSSNSKTKRSRQVNNNNRRQQSRSRSRSPSSKVSTSNDDDDDHQIVSTSGQPISNRQSSTSFGRNSLLKRLTGANHRSHQSTYPSTTTTATILLQAHQNDTHDSLAASMPLLSSYLRSPPKIIGSTTKKLLLNSNNIANNNNNNSGSGNSDNSNDRSQLQPQLQSPILNSAVRFGRVPKREKAKILAAMQKVNAHSLEKALSLLLEDEQNLMQSIIRAHDETCDYTKEKVIPLLDQARSRPIYAQCPQMTCPLNPLPAQNQIDSNRLMEDFSERFSPAIHGVVEFAKRIPGFSLLAQEDQVTLLKAGVFEVLLVRLACMFDSQTNSMICLNGLSLRRDSLHSASNARFLLDSMFEFAERLNSLRLTDNELGLFCAVVVIAPDRPGLRNIDLVQKINKRLEEILQKAIATNHHQQNLSTTESAVAAAAQAANQLFQELIRKIPDLRTLNALHSDKLLGKSFGGLEQPQQQSMNSAVTCPRMNLDITTSTTTAIHNHQQQQQQPDSQSNESPDRSWSSSSTTSTSTIMGHYSPTTSIVDGEHNHNHVTNHLNHNHLNNHHDLWMDSVKDSVGTTTTTNTATNNNNNNNGSNNGQQCFGSPRSISSGLSSSDDNTSSTSSSNGRKGSISSSSTSSTLSTLSSTKLANHHHNNNYSCYRTSPSSMIMIEDDPTTTTTNANATTTKNTAYSHHNHHIGRIDSPNDSGIESGKETINSSNNGVNDIILTPPSISSVCSSPQSLIDDTITKDNHSNHNHHNHCTSSDSEPGIGIEKQEESIDDMPVLKRALQAPPLVNTNKLMDEAYRHHKKFRAAARNSNSNSNNNNSNGLRCNQSEEPHSPSTTTTTSSLTVNRTGVITSHSSSLASSLSPLSTTTTKTTLQSKHSTLLKTLEQPSRYLNEQQLKRTDLIHNIIMNTETVQIPATMAPVQQQQQQQSYHPNPHSHPNQQQQQQYPLETHLLGMPQQQPQQVTVLYSTQNSGYPYHNGGSGCPFSSEQNRIVSNSSPTLQHYHQQQQSIYLTTPPSPSTTTYHIPASIVVQNGSSPPLTSSVAAAAAHSSSRPSSSLSNHSSTSSSNGCVGGGSNRPFSHLQRCLTGQIAPLQEPILLQTAAQTILSSSSSTDDQMDVDDDDDQIDCQPLNLSKKPSSSSSSSSNSSTLSSSSKTSFDLIHRSSPTTTIVASSMIKIEVDPQNA</sequence>
<feature type="compositionally biased region" description="Low complexity" evidence="9">
    <location>
        <begin position="1264"/>
        <end position="1291"/>
    </location>
</feature>
<keyword evidence="5" id="KW-0805">Transcription regulation</keyword>
<feature type="region of interest" description="Disordered" evidence="9">
    <location>
        <begin position="266"/>
        <end position="296"/>
    </location>
</feature>
<feature type="compositionally biased region" description="Low complexity" evidence="9">
    <location>
        <begin position="119"/>
        <end position="130"/>
    </location>
</feature>
<accession>A0ABQ8J4G3</accession>
<feature type="compositionally biased region" description="Low complexity" evidence="9">
    <location>
        <begin position="943"/>
        <end position="954"/>
    </location>
</feature>
<feature type="compositionally biased region" description="Pro residues" evidence="9">
    <location>
        <begin position="69"/>
        <end position="81"/>
    </location>
</feature>
<evidence type="ECO:0000256" key="9">
    <source>
        <dbReference type="SAM" id="MobiDB-lite"/>
    </source>
</evidence>
<evidence type="ECO:0000313" key="12">
    <source>
        <dbReference type="Proteomes" id="UP000887458"/>
    </source>
</evidence>
<evidence type="ECO:0000256" key="6">
    <source>
        <dbReference type="ARBA" id="ARBA00023125"/>
    </source>
</evidence>
<proteinExistence type="inferred from homology"/>
<evidence type="ECO:0000256" key="4">
    <source>
        <dbReference type="ARBA" id="ARBA00022833"/>
    </source>
</evidence>
<feature type="domain" description="NR LBD" evidence="10">
    <location>
        <begin position="338"/>
        <end position="608"/>
    </location>
</feature>
<dbReference type="PANTHER" id="PTHR24082">
    <property type="entry name" value="NUCLEAR HORMONE RECEPTOR"/>
    <property type="match status" value="1"/>
</dbReference>
<evidence type="ECO:0000259" key="10">
    <source>
        <dbReference type="PROSITE" id="PS51843"/>
    </source>
</evidence>
<dbReference type="InterPro" id="IPR001723">
    <property type="entry name" value="Nuclear_hrmn_rcpt"/>
</dbReference>
<dbReference type="PROSITE" id="PS51843">
    <property type="entry name" value="NR_LBD"/>
    <property type="match status" value="1"/>
</dbReference>
<feature type="compositionally biased region" description="Polar residues" evidence="9">
    <location>
        <begin position="1132"/>
        <end position="1146"/>
    </location>
</feature>
<feature type="compositionally biased region" description="Low complexity" evidence="9">
    <location>
        <begin position="644"/>
        <end position="655"/>
    </location>
</feature>
<keyword evidence="2" id="KW-0479">Metal-binding</keyword>
<keyword evidence="12" id="KW-1185">Reference proteome</keyword>
<feature type="region of interest" description="Disordered" evidence="9">
    <location>
        <begin position="940"/>
        <end position="1010"/>
    </location>
</feature>
<dbReference type="InterPro" id="IPR000536">
    <property type="entry name" value="Nucl_hrmn_rcpt_lig-bd"/>
</dbReference>
<protein>
    <recommendedName>
        <fullName evidence="10">NR LBD domain-containing protein</fullName>
    </recommendedName>
</protein>
<feature type="compositionally biased region" description="Low complexity" evidence="9">
    <location>
        <begin position="1056"/>
        <end position="1078"/>
    </location>
</feature>
<dbReference type="Proteomes" id="UP000887458">
    <property type="component" value="Unassembled WGS sequence"/>
</dbReference>
<feature type="compositionally biased region" description="Low complexity" evidence="9">
    <location>
        <begin position="966"/>
        <end position="975"/>
    </location>
</feature>
<keyword evidence="8" id="KW-0675">Receptor</keyword>
<gene>
    <name evidence="11" type="ORF">DERP_007431</name>
</gene>
<feature type="region of interest" description="Disordered" evidence="9">
    <location>
        <begin position="1243"/>
        <end position="1293"/>
    </location>
</feature>
<dbReference type="Pfam" id="PF00104">
    <property type="entry name" value="Hormone_recep"/>
    <property type="match status" value="1"/>
</dbReference>
<evidence type="ECO:0000256" key="3">
    <source>
        <dbReference type="ARBA" id="ARBA00022771"/>
    </source>
</evidence>
<organism evidence="11 12">
    <name type="scientific">Dermatophagoides pteronyssinus</name>
    <name type="common">European house dust mite</name>
    <dbReference type="NCBI Taxonomy" id="6956"/>
    <lineage>
        <taxon>Eukaryota</taxon>
        <taxon>Metazoa</taxon>
        <taxon>Ecdysozoa</taxon>
        <taxon>Arthropoda</taxon>
        <taxon>Chelicerata</taxon>
        <taxon>Arachnida</taxon>
        <taxon>Acari</taxon>
        <taxon>Acariformes</taxon>
        <taxon>Sarcoptiformes</taxon>
        <taxon>Astigmata</taxon>
        <taxon>Psoroptidia</taxon>
        <taxon>Analgoidea</taxon>
        <taxon>Pyroglyphidae</taxon>
        <taxon>Dermatophagoidinae</taxon>
        <taxon>Dermatophagoides</taxon>
    </lineage>
</organism>
<feature type="compositionally biased region" description="Low complexity" evidence="9">
    <location>
        <begin position="1169"/>
        <end position="1202"/>
    </location>
</feature>
<comment type="similarity">
    <text evidence="1">Belongs to the nuclear hormone receptor family. NR1 subfamily.</text>
</comment>
<keyword evidence="7" id="KW-0804">Transcription</keyword>
<feature type="compositionally biased region" description="Low complexity" evidence="9">
    <location>
        <begin position="158"/>
        <end position="167"/>
    </location>
</feature>
<dbReference type="SUPFAM" id="SSF48508">
    <property type="entry name" value="Nuclear receptor ligand-binding domain"/>
    <property type="match status" value="1"/>
</dbReference>
<dbReference type="SMART" id="SM00430">
    <property type="entry name" value="HOLI"/>
    <property type="match status" value="1"/>
</dbReference>
<feature type="region of interest" description="Disordered" evidence="9">
    <location>
        <begin position="11"/>
        <end position="37"/>
    </location>
</feature>
<evidence type="ECO:0000256" key="5">
    <source>
        <dbReference type="ARBA" id="ARBA00023015"/>
    </source>
</evidence>
<feature type="region of interest" description="Disordered" evidence="9">
    <location>
        <begin position="119"/>
        <end position="193"/>
    </location>
</feature>
<keyword evidence="3" id="KW-0863">Zinc-finger</keyword>
<feature type="region of interest" description="Disordered" evidence="9">
    <location>
        <begin position="1132"/>
        <end position="1153"/>
    </location>
</feature>